<evidence type="ECO:0000256" key="11">
    <source>
        <dbReference type="RuleBase" id="RU364140"/>
    </source>
</evidence>
<feature type="region of interest" description="Disordered" evidence="12">
    <location>
        <begin position="1"/>
        <end position="77"/>
    </location>
</feature>
<comment type="caution">
    <text evidence="14">The sequence shown here is derived from an EMBL/GenBank/DDBJ whole genome shotgun (WGS) entry which is preliminary data.</text>
</comment>
<keyword evidence="8 11" id="KW-0804">Transcription</keyword>
<reference evidence="14" key="1">
    <citation type="submission" date="2021-07" db="EMBL/GenBank/DDBJ databases">
        <authorList>
            <person name="Durling M."/>
        </authorList>
    </citation>
    <scope>NUCLEOTIDE SEQUENCE</scope>
</reference>
<evidence type="ECO:0000259" key="13">
    <source>
        <dbReference type="SMART" id="SM01336"/>
    </source>
</evidence>
<feature type="compositionally biased region" description="Acidic residues" evidence="12">
    <location>
        <begin position="920"/>
        <end position="930"/>
    </location>
</feature>
<keyword evidence="9 11" id="KW-0539">Nucleus</keyword>
<comment type="subunit">
    <text evidence="11">Component of the Mediator complex.</text>
</comment>
<organism evidence="14 15">
    <name type="scientific">Hymenoscyphus albidus</name>
    <dbReference type="NCBI Taxonomy" id="595503"/>
    <lineage>
        <taxon>Eukaryota</taxon>
        <taxon>Fungi</taxon>
        <taxon>Dikarya</taxon>
        <taxon>Ascomycota</taxon>
        <taxon>Pezizomycotina</taxon>
        <taxon>Leotiomycetes</taxon>
        <taxon>Helotiales</taxon>
        <taxon>Helotiaceae</taxon>
        <taxon>Hymenoscyphus</taxon>
    </lineage>
</organism>
<evidence type="ECO:0000256" key="2">
    <source>
        <dbReference type="ARBA" id="ARBA00005635"/>
    </source>
</evidence>
<evidence type="ECO:0000256" key="12">
    <source>
        <dbReference type="SAM" id="MobiDB-lite"/>
    </source>
</evidence>
<dbReference type="SUPFAM" id="SSF57716">
    <property type="entry name" value="Glucocorticoid receptor-like (DNA-binding domain)"/>
    <property type="match status" value="1"/>
</dbReference>
<dbReference type="GO" id="GO:0006357">
    <property type="term" value="P:regulation of transcription by RNA polymerase II"/>
    <property type="evidence" value="ECO:0007669"/>
    <property type="project" value="InterPro"/>
</dbReference>
<dbReference type="PANTHER" id="PTHR13114">
    <property type="entry name" value="MEDIATOR OF RNA POLYMERASE II TRANSCRIPTION SUBUNIT 17"/>
    <property type="match status" value="1"/>
</dbReference>
<dbReference type="GO" id="GO:0003712">
    <property type="term" value="F:transcription coregulator activity"/>
    <property type="evidence" value="ECO:0007669"/>
    <property type="project" value="InterPro"/>
</dbReference>
<dbReference type="Proteomes" id="UP000701801">
    <property type="component" value="Unassembled WGS sequence"/>
</dbReference>
<dbReference type="Pfam" id="PF00645">
    <property type="entry name" value="zf-PARP"/>
    <property type="match status" value="1"/>
</dbReference>
<keyword evidence="5" id="KW-0863">Zinc-finger</keyword>
<feature type="compositionally biased region" description="Basic residues" evidence="12">
    <location>
        <begin position="904"/>
        <end position="913"/>
    </location>
</feature>
<dbReference type="InterPro" id="IPR036957">
    <property type="entry name" value="Znf_PARP_sf"/>
</dbReference>
<dbReference type="GO" id="GO:0016592">
    <property type="term" value="C:mediator complex"/>
    <property type="evidence" value="ECO:0007669"/>
    <property type="project" value="InterPro"/>
</dbReference>
<dbReference type="AlphaFoldDB" id="A0A9N9Q8S4"/>
<dbReference type="PANTHER" id="PTHR13114:SF7">
    <property type="entry name" value="MEDIATOR OF RNA POLYMERASE II TRANSCRIPTION SUBUNIT 17"/>
    <property type="match status" value="1"/>
</dbReference>
<dbReference type="GO" id="GO:0008270">
    <property type="term" value="F:zinc ion binding"/>
    <property type="evidence" value="ECO:0007669"/>
    <property type="project" value="UniProtKB-KW"/>
</dbReference>
<comment type="function">
    <text evidence="11">Component of the Mediator complex, a coactivator involved in the regulated transcription of nearly all RNA polymerase II-dependent genes. Mediator functions as a bridge to convey information from gene-specific regulatory proteins to the basal RNA polymerase II transcription machinery. Mediator is recruited to promoters by direct interactions with regulatory proteins and serves as a scaffold for the assembly of a functional preinitiation complex with RNA polymerase II and the general transcription factors.</text>
</comment>
<name>A0A9N9Q8S4_9HELO</name>
<dbReference type="EMBL" id="CAJVRM010000244">
    <property type="protein sequence ID" value="CAG8978181.1"/>
    <property type="molecule type" value="Genomic_DNA"/>
</dbReference>
<evidence type="ECO:0000256" key="4">
    <source>
        <dbReference type="ARBA" id="ARBA00022723"/>
    </source>
</evidence>
<feature type="domain" description="PARP-type" evidence="13">
    <location>
        <begin position="661"/>
        <end position="763"/>
    </location>
</feature>
<evidence type="ECO:0000256" key="6">
    <source>
        <dbReference type="ARBA" id="ARBA00022833"/>
    </source>
</evidence>
<comment type="subcellular location">
    <subcellularLocation>
        <location evidence="1 11">Nucleus</location>
    </subcellularLocation>
</comment>
<evidence type="ECO:0000256" key="9">
    <source>
        <dbReference type="ARBA" id="ARBA00023242"/>
    </source>
</evidence>
<dbReference type="OrthoDB" id="5319830at2759"/>
<accession>A0A9N9Q8S4</accession>
<evidence type="ECO:0000256" key="7">
    <source>
        <dbReference type="ARBA" id="ARBA00023015"/>
    </source>
</evidence>
<keyword evidence="15" id="KW-1185">Reference proteome</keyword>
<dbReference type="Gene3D" id="6.10.250.2620">
    <property type="match status" value="1"/>
</dbReference>
<dbReference type="InterPro" id="IPR001510">
    <property type="entry name" value="Znf_PARP"/>
</dbReference>
<dbReference type="GO" id="GO:0003677">
    <property type="term" value="F:DNA binding"/>
    <property type="evidence" value="ECO:0007669"/>
    <property type="project" value="InterPro"/>
</dbReference>
<sequence length="1025" mass="113190">MGSIPNNFPISLRSWPSSTKPAEGPDLKTLFGRINSERGGFRNLTEESLRQEIAEEEANKPEEDEEEGSDKQDEDVEPDRMKELMAAREELIAHGESAFNSAAYALDFVSLLLSKNMPNSASQTVSPALKDMVGMGVLGADKLHTPRITEDQKQENMRIAKGWKLQNLSKTVDTILNAATRLEKEIESETKYWEEVLAVSNKGWAICRIPSEKQTLGVRFGFSEASLTFKNQSLAALRRNADGSIFLDQGFSGTEPQALRVQIHTNGSATGSSPMPKLVEPDSPVEALILQARNTIFDTELWQELNRESRALGGVDVTSVGDSLVLSLNSTKSIVVDMVPLGEAVSPPGPDDAVARGICLSLQLLLSYAHRQVHRRRTQPPPPISGNKRPNPPYNLFRPLLARLNHQRSISSINSLLLNIASILQSAAVSPEPTYKLVHSTPPAPTNIQKAELTVYSLTDRMESVASLAITPTTTITISSRTMQFPVSTSYYQITLNPESPLLTLCPPTQVLNTFGHVEEYVLYATSCALASSLATTLSPLDDDEVSSSAPGKDGWYAMPRPNILKKVFEGGKVKHLTFKLDNPEKGSGMKHMRLSVAWDWELAGVDGSDGKEGRRSVKKAEGEGIYEWKTKKTGTSWNDGEGEVARSLADVIEAAGKLPKTASSGCAVCKATDCNKIKIKIGKDELRFGVWVETRDYASWAWKHWGCMTGKQLQNLRNYLQVEGQPGTYDWDKLDGYDGHDTEKNSLDHHPDLQEKVRRVVTQGFIDPEDFNGDSEMNVLGATGLLSAASKKQRREEAKEKKQENGESTDDVTKVENEKNVVKAESSEEPVAKPVKKGKRVKNEVDSDEEEQKPPKKKRASKVKKEEDDDQKEVASKPARKSRAKKAIKDEDDDDHKVTSGQHTKKPRAKKEKVKDEVASEAEDTDDSSLDWSSMTVPQLKDEPTEMGADMRGLPANVETMSIKDEASPSSAAAEHGSFKQESMEPKKEEAEDKPLAKAKAPVVRRRRSARQSVPTLPVDWFRP</sequence>
<evidence type="ECO:0000256" key="1">
    <source>
        <dbReference type="ARBA" id="ARBA00004123"/>
    </source>
</evidence>
<feature type="region of interest" description="Disordered" evidence="12">
    <location>
        <begin position="372"/>
        <end position="392"/>
    </location>
</feature>
<evidence type="ECO:0000313" key="14">
    <source>
        <dbReference type="EMBL" id="CAG8978181.1"/>
    </source>
</evidence>
<evidence type="ECO:0000256" key="5">
    <source>
        <dbReference type="ARBA" id="ARBA00022771"/>
    </source>
</evidence>
<dbReference type="Gene3D" id="3.30.1740.10">
    <property type="entry name" value="Zinc finger, PARP-type"/>
    <property type="match status" value="1"/>
</dbReference>
<dbReference type="SMART" id="SM01336">
    <property type="entry name" value="zf-PARP"/>
    <property type="match status" value="1"/>
</dbReference>
<feature type="region of interest" description="Disordered" evidence="12">
    <location>
        <begin position="789"/>
        <end position="1025"/>
    </location>
</feature>
<keyword evidence="11" id="KW-0010">Activator</keyword>
<protein>
    <recommendedName>
        <fullName evidence="3 11">Mediator of RNA polymerase II transcription subunit 17</fullName>
    </recommendedName>
    <alternativeName>
        <fullName evidence="10 11">Mediator complex subunit 17</fullName>
    </alternativeName>
</protein>
<feature type="compositionally biased region" description="Basic and acidic residues" evidence="12">
    <location>
        <begin position="35"/>
        <end position="61"/>
    </location>
</feature>
<evidence type="ECO:0000256" key="3">
    <source>
        <dbReference type="ARBA" id="ARBA00019610"/>
    </source>
</evidence>
<feature type="compositionally biased region" description="Basic and acidic residues" evidence="12">
    <location>
        <begin position="978"/>
        <end position="997"/>
    </location>
</feature>
<feature type="compositionally biased region" description="Basic and acidic residues" evidence="12">
    <location>
        <begin position="795"/>
        <end position="827"/>
    </location>
</feature>
<evidence type="ECO:0000313" key="15">
    <source>
        <dbReference type="Proteomes" id="UP000701801"/>
    </source>
</evidence>
<dbReference type="Pfam" id="PF10156">
    <property type="entry name" value="Med17"/>
    <property type="match status" value="1"/>
</dbReference>
<keyword evidence="7 11" id="KW-0805">Transcription regulation</keyword>
<proteinExistence type="inferred from homology"/>
<evidence type="ECO:0000256" key="10">
    <source>
        <dbReference type="ARBA" id="ARBA00032014"/>
    </source>
</evidence>
<feature type="compositionally biased region" description="Acidic residues" evidence="12">
    <location>
        <begin position="62"/>
        <end position="77"/>
    </location>
</feature>
<dbReference type="InterPro" id="IPR019313">
    <property type="entry name" value="Mediator_Med17"/>
</dbReference>
<gene>
    <name evidence="11" type="primary">MED17</name>
    <name evidence="14" type="ORF">HYALB_00013172</name>
</gene>
<comment type="similarity">
    <text evidence="2 11">Belongs to the Mediator complex subunit 17 family.</text>
</comment>
<dbReference type="GO" id="GO:0070847">
    <property type="term" value="C:core mediator complex"/>
    <property type="evidence" value="ECO:0007669"/>
    <property type="project" value="TreeGrafter"/>
</dbReference>
<feature type="compositionally biased region" description="Polar residues" evidence="12">
    <location>
        <begin position="1"/>
        <end position="20"/>
    </location>
</feature>
<keyword evidence="6" id="KW-0862">Zinc</keyword>
<evidence type="ECO:0000256" key="8">
    <source>
        <dbReference type="ARBA" id="ARBA00023163"/>
    </source>
</evidence>
<keyword evidence="4" id="KW-0479">Metal-binding</keyword>